<dbReference type="Proteomes" id="UP001292094">
    <property type="component" value="Unassembled WGS sequence"/>
</dbReference>
<protein>
    <submittedName>
        <fullName evidence="1">Uncharacterized protein</fullName>
    </submittedName>
</protein>
<dbReference type="AlphaFoldDB" id="A0AAE1U982"/>
<proteinExistence type="predicted"/>
<sequence length="83" mass="10098">MAHSLAAVIEEELNFEEEILQAAILVAMESDEEEERWREERERHQQPTRMEGYFDRTIPLYNHHEFKSHFRMERASFEVSVQF</sequence>
<comment type="caution">
    <text evidence="1">The sequence shown here is derived from an EMBL/GenBank/DDBJ whole genome shotgun (WGS) entry which is preliminary data.</text>
</comment>
<evidence type="ECO:0000313" key="2">
    <source>
        <dbReference type="Proteomes" id="UP001292094"/>
    </source>
</evidence>
<organism evidence="1 2">
    <name type="scientific">Petrolisthes manimaculis</name>
    <dbReference type="NCBI Taxonomy" id="1843537"/>
    <lineage>
        <taxon>Eukaryota</taxon>
        <taxon>Metazoa</taxon>
        <taxon>Ecdysozoa</taxon>
        <taxon>Arthropoda</taxon>
        <taxon>Crustacea</taxon>
        <taxon>Multicrustacea</taxon>
        <taxon>Malacostraca</taxon>
        <taxon>Eumalacostraca</taxon>
        <taxon>Eucarida</taxon>
        <taxon>Decapoda</taxon>
        <taxon>Pleocyemata</taxon>
        <taxon>Anomura</taxon>
        <taxon>Galatheoidea</taxon>
        <taxon>Porcellanidae</taxon>
        <taxon>Petrolisthes</taxon>
    </lineage>
</organism>
<reference evidence="1" key="1">
    <citation type="submission" date="2023-11" db="EMBL/GenBank/DDBJ databases">
        <title>Genome assemblies of two species of porcelain crab, Petrolisthes cinctipes and Petrolisthes manimaculis (Anomura: Porcellanidae).</title>
        <authorList>
            <person name="Angst P."/>
        </authorList>
    </citation>
    <scope>NUCLEOTIDE SEQUENCE</scope>
    <source>
        <strain evidence="1">PB745_02</strain>
        <tissue evidence="1">Gill</tissue>
    </source>
</reference>
<dbReference type="EMBL" id="JAWZYT010001173">
    <property type="protein sequence ID" value="KAK4314882.1"/>
    <property type="molecule type" value="Genomic_DNA"/>
</dbReference>
<name>A0AAE1U982_9EUCA</name>
<gene>
    <name evidence="1" type="ORF">Pmani_013875</name>
</gene>
<evidence type="ECO:0000313" key="1">
    <source>
        <dbReference type="EMBL" id="KAK4314882.1"/>
    </source>
</evidence>
<accession>A0AAE1U982</accession>
<keyword evidence="2" id="KW-1185">Reference proteome</keyword>